<dbReference type="SUPFAM" id="SSF48230">
    <property type="entry name" value="Chondroitin AC/alginate lyase"/>
    <property type="match status" value="1"/>
</dbReference>
<dbReference type="InterPro" id="IPR008929">
    <property type="entry name" value="Chondroitin_lyas"/>
</dbReference>
<dbReference type="AlphaFoldDB" id="B4DAX1"/>
<dbReference type="InParanoid" id="B4DAX1"/>
<accession>B4DAX1</accession>
<protein>
    <recommendedName>
        <fullName evidence="4">Heparinase II/III family protein</fullName>
    </recommendedName>
</protein>
<dbReference type="EMBL" id="ABVL01000033">
    <property type="protein sequence ID" value="EDY16443.1"/>
    <property type="molecule type" value="Genomic_DNA"/>
</dbReference>
<gene>
    <name evidence="2" type="ORF">CfE428DRAFT_6062</name>
</gene>
<sequence>MIRLFTLISWACLTLLEASNLYAAAPAEELRFKEKFVAAMPGRVRELLKVYDPATGHFDGKVWECRDQNRMYALAVAYATPGQPCHKDPKLLAVIVKAGDALIEAMDSEGAWVYRKKDGSTWGMIRSPWVYARWIMTFALIGDDMPPERREAWQQALTLGFTAIARNDLKEVHNIASFRAMGLYQAGLTLGRPEWCRQAADFLLKVVAAQFEGGYWKEGGGPLVVEYNAVYVEALGHYYAMSHDRRVLPALEKAAAYHTHFTYPDGRSVETLDQRNPFSPVVPLGNVGFSFSPVGRAWLQQQWAREPKIARDADLMAAMVHHGEEGPMTPLPAQDTFILPEAGVPKAATIRRDGWFVALSAFTTPVANVRWHQDRQNLISIYHDKTGLLLGGGNTKLQPAWSNFTVGDPSLLVHQPGDTNPNFIPPAGRLFHVPSDAQLVEGPEPGLDLTYGPEQCRLRVRWVAPQTIAYQVETTLTSGLPVAAHLTLLPKIGKTLTNGSGQTAVLDNAPLEWSARELAGQLRYSGCQLTLPATATLAWPKLPHNPYVKDGHAEPAEGRIVITLPFDAQHTRYEVLIEIPANN</sequence>
<evidence type="ECO:0008006" key="4">
    <source>
        <dbReference type="Google" id="ProtNLM"/>
    </source>
</evidence>
<dbReference type="STRING" id="497964.CfE428DRAFT_6062"/>
<keyword evidence="1" id="KW-0732">Signal</keyword>
<dbReference type="Gene3D" id="1.50.10.100">
    <property type="entry name" value="Chondroitin AC/alginate lyase"/>
    <property type="match status" value="1"/>
</dbReference>
<evidence type="ECO:0000256" key="1">
    <source>
        <dbReference type="SAM" id="SignalP"/>
    </source>
</evidence>
<dbReference type="RefSeq" id="WP_006983381.1">
    <property type="nucleotide sequence ID" value="NZ_ABVL01000033.1"/>
</dbReference>
<reference evidence="2 3" key="1">
    <citation type="journal article" date="2011" name="J. Bacteriol.">
        <title>Genome sequence of Chthoniobacter flavus Ellin428, an aerobic heterotrophic soil bacterium.</title>
        <authorList>
            <person name="Kant R."/>
            <person name="van Passel M.W."/>
            <person name="Palva A."/>
            <person name="Lucas S."/>
            <person name="Lapidus A."/>
            <person name="Glavina Del Rio T."/>
            <person name="Dalin E."/>
            <person name="Tice H."/>
            <person name="Bruce D."/>
            <person name="Goodwin L."/>
            <person name="Pitluck S."/>
            <person name="Larimer F.W."/>
            <person name="Land M.L."/>
            <person name="Hauser L."/>
            <person name="Sangwan P."/>
            <person name="de Vos W.M."/>
            <person name="Janssen P.H."/>
            <person name="Smidt H."/>
        </authorList>
    </citation>
    <scope>NUCLEOTIDE SEQUENCE [LARGE SCALE GENOMIC DNA]</scope>
    <source>
        <strain evidence="2 3">Ellin428</strain>
    </source>
</reference>
<evidence type="ECO:0000313" key="3">
    <source>
        <dbReference type="Proteomes" id="UP000005824"/>
    </source>
</evidence>
<comment type="caution">
    <text evidence="2">The sequence shown here is derived from an EMBL/GenBank/DDBJ whole genome shotgun (WGS) entry which is preliminary data.</text>
</comment>
<name>B4DAX1_9BACT</name>
<keyword evidence="3" id="KW-1185">Reference proteome</keyword>
<evidence type="ECO:0000313" key="2">
    <source>
        <dbReference type="EMBL" id="EDY16443.1"/>
    </source>
</evidence>
<dbReference type="Proteomes" id="UP000005824">
    <property type="component" value="Unassembled WGS sequence"/>
</dbReference>
<organism evidence="2 3">
    <name type="scientific">Chthoniobacter flavus Ellin428</name>
    <dbReference type="NCBI Taxonomy" id="497964"/>
    <lineage>
        <taxon>Bacteria</taxon>
        <taxon>Pseudomonadati</taxon>
        <taxon>Verrucomicrobiota</taxon>
        <taxon>Spartobacteria</taxon>
        <taxon>Chthoniobacterales</taxon>
        <taxon>Chthoniobacteraceae</taxon>
        <taxon>Chthoniobacter</taxon>
    </lineage>
</organism>
<proteinExistence type="predicted"/>
<feature type="chain" id="PRO_5002802691" description="Heparinase II/III family protein" evidence="1">
    <location>
        <begin position="24"/>
        <end position="583"/>
    </location>
</feature>
<feature type="signal peptide" evidence="1">
    <location>
        <begin position="1"/>
        <end position="23"/>
    </location>
</feature>